<dbReference type="Proteomes" id="UP001431783">
    <property type="component" value="Unassembled WGS sequence"/>
</dbReference>
<evidence type="ECO:0000313" key="2">
    <source>
        <dbReference type="EMBL" id="KAK9881179.1"/>
    </source>
</evidence>
<accession>A0AAW1UDW4</accession>
<keyword evidence="1" id="KW-0732">Signal</keyword>
<protein>
    <submittedName>
        <fullName evidence="2">Uncharacterized protein</fullName>
    </submittedName>
</protein>
<sequence>MFTISLFFLMNILDFCNSENGIEIQGDGMMRIASHSGYGYVIPNDVSTFPQHYQLTHNHKTPSSNPLFEALLLSRPLGIPSKFTGYNTLEHPPINPYIALLLSHYGRYVALPGAARGIYSYGAGNNYHNNKPFGSYKISEETDS</sequence>
<keyword evidence="3" id="KW-1185">Reference proteome</keyword>
<gene>
    <name evidence="2" type="ORF">WA026_014527</name>
</gene>
<dbReference type="AlphaFoldDB" id="A0AAW1UDW4"/>
<proteinExistence type="predicted"/>
<dbReference type="EMBL" id="JARQZJ010000067">
    <property type="protein sequence ID" value="KAK9881179.1"/>
    <property type="molecule type" value="Genomic_DNA"/>
</dbReference>
<comment type="caution">
    <text evidence="2">The sequence shown here is derived from an EMBL/GenBank/DDBJ whole genome shotgun (WGS) entry which is preliminary data.</text>
</comment>
<evidence type="ECO:0000256" key="1">
    <source>
        <dbReference type="SAM" id="SignalP"/>
    </source>
</evidence>
<reference evidence="2 3" key="1">
    <citation type="submission" date="2023-03" db="EMBL/GenBank/DDBJ databases">
        <title>Genome insight into feeding habits of ladybird beetles.</title>
        <authorList>
            <person name="Li H.-S."/>
            <person name="Huang Y.-H."/>
            <person name="Pang H."/>
        </authorList>
    </citation>
    <scope>NUCLEOTIDE SEQUENCE [LARGE SCALE GENOMIC DNA]</scope>
    <source>
        <strain evidence="2">SYSU_2023b</strain>
        <tissue evidence="2">Whole body</tissue>
    </source>
</reference>
<feature type="signal peptide" evidence="1">
    <location>
        <begin position="1"/>
        <end position="18"/>
    </location>
</feature>
<evidence type="ECO:0000313" key="3">
    <source>
        <dbReference type="Proteomes" id="UP001431783"/>
    </source>
</evidence>
<name>A0AAW1UDW4_9CUCU</name>
<organism evidence="2 3">
    <name type="scientific">Henosepilachna vigintioctopunctata</name>
    <dbReference type="NCBI Taxonomy" id="420089"/>
    <lineage>
        <taxon>Eukaryota</taxon>
        <taxon>Metazoa</taxon>
        <taxon>Ecdysozoa</taxon>
        <taxon>Arthropoda</taxon>
        <taxon>Hexapoda</taxon>
        <taxon>Insecta</taxon>
        <taxon>Pterygota</taxon>
        <taxon>Neoptera</taxon>
        <taxon>Endopterygota</taxon>
        <taxon>Coleoptera</taxon>
        <taxon>Polyphaga</taxon>
        <taxon>Cucujiformia</taxon>
        <taxon>Coccinelloidea</taxon>
        <taxon>Coccinellidae</taxon>
        <taxon>Epilachninae</taxon>
        <taxon>Epilachnini</taxon>
        <taxon>Henosepilachna</taxon>
    </lineage>
</organism>
<feature type="chain" id="PRO_5043665580" evidence="1">
    <location>
        <begin position="19"/>
        <end position="144"/>
    </location>
</feature>